<protein>
    <submittedName>
        <fullName evidence="7">ATP dependent DNA ligase domain-containing protein</fullName>
    </submittedName>
</protein>
<evidence type="ECO:0000313" key="8">
    <source>
        <dbReference type="Proteomes" id="UP000756921"/>
    </source>
</evidence>
<feature type="compositionally biased region" description="Basic and acidic residues" evidence="5">
    <location>
        <begin position="761"/>
        <end position="787"/>
    </location>
</feature>
<dbReference type="PANTHER" id="PTHR45674">
    <property type="entry name" value="DNA LIGASE 1/3 FAMILY MEMBER"/>
    <property type="match status" value="1"/>
</dbReference>
<dbReference type="PROSITE" id="PS50160">
    <property type="entry name" value="DNA_LIGASE_A3"/>
    <property type="match status" value="1"/>
</dbReference>
<dbReference type="InterPro" id="IPR012340">
    <property type="entry name" value="NA-bd_OB-fold"/>
</dbReference>
<evidence type="ECO:0000256" key="3">
    <source>
        <dbReference type="ARBA" id="ARBA00022741"/>
    </source>
</evidence>
<dbReference type="GO" id="GO:0006281">
    <property type="term" value="P:DNA repair"/>
    <property type="evidence" value="ECO:0007669"/>
    <property type="project" value="InterPro"/>
</dbReference>
<dbReference type="GO" id="GO:0005524">
    <property type="term" value="F:ATP binding"/>
    <property type="evidence" value="ECO:0007669"/>
    <property type="project" value="UniProtKB-KW"/>
</dbReference>
<feature type="compositionally biased region" description="Polar residues" evidence="5">
    <location>
        <begin position="697"/>
        <end position="725"/>
    </location>
</feature>
<dbReference type="InterPro" id="IPR036599">
    <property type="entry name" value="DNA_ligase_N_sf"/>
</dbReference>
<feature type="compositionally biased region" description="Polar residues" evidence="5">
    <location>
        <begin position="736"/>
        <end position="757"/>
    </location>
</feature>
<dbReference type="Gene3D" id="2.40.50.140">
    <property type="entry name" value="Nucleic acid-binding proteins"/>
    <property type="match status" value="1"/>
</dbReference>
<dbReference type="Gene3D" id="1.10.3260.10">
    <property type="entry name" value="DNA ligase, ATP-dependent, N-terminal domain"/>
    <property type="match status" value="1"/>
</dbReference>
<dbReference type="EMBL" id="WJXW01000004">
    <property type="protein sequence ID" value="KAF9737337.1"/>
    <property type="molecule type" value="Genomic_DNA"/>
</dbReference>
<dbReference type="Pfam" id="PF04675">
    <property type="entry name" value="DNA_ligase_A_N"/>
    <property type="match status" value="1"/>
</dbReference>
<dbReference type="Gene3D" id="3.30.470.30">
    <property type="entry name" value="DNA ligase/mRNA capping enzyme"/>
    <property type="match status" value="1"/>
</dbReference>
<name>A0A9P6GKI5_9PLEO</name>
<dbReference type="PANTHER" id="PTHR45674:SF12">
    <property type="entry name" value="ATP DEPENDENT DNA LIGASE DOMAIN-CONTAINING PROTEIN"/>
    <property type="match status" value="1"/>
</dbReference>
<dbReference type="SUPFAM" id="SSF56091">
    <property type="entry name" value="DNA ligase/mRNA capping enzyme, catalytic domain"/>
    <property type="match status" value="1"/>
</dbReference>
<reference evidence="7" key="1">
    <citation type="journal article" date="2020" name="Mol. Plant Microbe Interact.">
        <title>Genome Sequence of the Biocontrol Agent Coniothyrium minitans strain Conio (IMI 134523).</title>
        <authorList>
            <person name="Patel D."/>
            <person name="Shittu T.A."/>
            <person name="Baroncelli R."/>
            <person name="Muthumeenakshi S."/>
            <person name="Osborne T.H."/>
            <person name="Janganan T.K."/>
            <person name="Sreenivasaprasad S."/>
        </authorList>
    </citation>
    <scope>NUCLEOTIDE SEQUENCE</scope>
    <source>
        <strain evidence="7">Conio</strain>
    </source>
</reference>
<dbReference type="GO" id="GO:0005739">
    <property type="term" value="C:mitochondrion"/>
    <property type="evidence" value="ECO:0007669"/>
    <property type="project" value="TreeGrafter"/>
</dbReference>
<evidence type="ECO:0000256" key="2">
    <source>
        <dbReference type="ARBA" id="ARBA00022598"/>
    </source>
</evidence>
<evidence type="ECO:0000256" key="4">
    <source>
        <dbReference type="ARBA" id="ARBA00022840"/>
    </source>
</evidence>
<keyword evidence="2 7" id="KW-0436">Ligase</keyword>
<dbReference type="GO" id="GO:0005634">
    <property type="term" value="C:nucleus"/>
    <property type="evidence" value="ECO:0007669"/>
    <property type="project" value="TreeGrafter"/>
</dbReference>
<evidence type="ECO:0000256" key="5">
    <source>
        <dbReference type="SAM" id="MobiDB-lite"/>
    </source>
</evidence>
<evidence type="ECO:0000259" key="6">
    <source>
        <dbReference type="PROSITE" id="PS50160"/>
    </source>
</evidence>
<dbReference type="GO" id="GO:0003910">
    <property type="term" value="F:DNA ligase (ATP) activity"/>
    <property type="evidence" value="ECO:0007669"/>
    <property type="project" value="InterPro"/>
</dbReference>
<dbReference type="InterPro" id="IPR012310">
    <property type="entry name" value="DNA_ligase_ATP-dep_cent"/>
</dbReference>
<keyword evidence="3" id="KW-0547">Nucleotide-binding</keyword>
<sequence>MVLAFGDVCCLLEGAEKVASRRPRYALNEEEMHIQDHVKRWFEQHRADLGKYDVETPAAAVLSAIFPHRRKDRVYGLQTPSLSKKITQLLNLNHGQRALFDGWPTGAHGDLGRYTELAFKPWDGTFPSRIKRAIPMEKVDNLLTQLAARYRFSDPGIRQQRDWHMSTDTELKYIFRRLESWEAKWLVRLLLREYPTISLDETHVFRQYHFLLPDLLKFQNEFNAAFRLLRGELSCYPPHPEPSAEGNMRLEAARLLKVAVGVKVARPPFYKAWSFNHCYQLVGKQAWAAEVKYDGEYCEIHVNLEASENDIQIFSKNGKDATKDREALHNTIRNALRIGEPNCNFQRNCIVLAEMVLYSDKEQKILSFAKIRKHIKRSGSFLGTLQDSLPHAWEHLMLVFFDVLAMDDEPIMRQCLQKRRQLLRTLVRIIPGRSLRSQWTLLDFKSEHGTTDLKQAFARSLVEKQEGLILKPLGTPYFPLPSAEGVYQPGYLIKLKRDYLGDMGGQRDLGDFAIIGACFNPQSAPKTDVKPLHWTHFHIGCVTNKLDIQRSRARPRFQVVGCLSLDKQIPKSDLKYLNRFGRLQQIELGSSRSIDAFDIQHGKGFEHRMTVAFKSPFVAEILGSGFEKAQNETFEMLRHPRIKKIHHDRTWEDAVSMDDLHRMAEEKWDVPDAEELNGHAKDVALLVSKYHVEKHGPQSTASEGETTQESNQRSDVSTARTSGSPSKDAVVRESQHASSHACTAIGSSKCSGSTQGNGIRASRELRSILVREDTSERLRRQETHAVDHAPPTSSGVSTTSKRSFDSTMAISPPPNKRKRTLTPLADARGNRTLGSFDYDSQTKVIHIFAEEGLEVQVHARPCTEE</sequence>
<evidence type="ECO:0000256" key="1">
    <source>
        <dbReference type="ARBA" id="ARBA00007572"/>
    </source>
</evidence>
<gene>
    <name evidence="7" type="ORF">PMIN01_05116</name>
</gene>
<dbReference type="InterPro" id="IPR050191">
    <property type="entry name" value="ATP-dep_DNA_ligase"/>
</dbReference>
<accession>A0A9P6GKI5</accession>
<dbReference type="GO" id="GO:0006310">
    <property type="term" value="P:DNA recombination"/>
    <property type="evidence" value="ECO:0007669"/>
    <property type="project" value="InterPro"/>
</dbReference>
<dbReference type="AlphaFoldDB" id="A0A9P6GKI5"/>
<dbReference type="GO" id="GO:1903461">
    <property type="term" value="P:Okazaki fragment processing involved in mitotic DNA replication"/>
    <property type="evidence" value="ECO:0007669"/>
    <property type="project" value="TreeGrafter"/>
</dbReference>
<proteinExistence type="inferred from homology"/>
<dbReference type="GO" id="GO:0003677">
    <property type="term" value="F:DNA binding"/>
    <property type="evidence" value="ECO:0007669"/>
    <property type="project" value="InterPro"/>
</dbReference>
<keyword evidence="4" id="KW-0067">ATP-binding</keyword>
<dbReference type="InterPro" id="IPR012308">
    <property type="entry name" value="DNA_ligase_ATP-dep_N"/>
</dbReference>
<evidence type="ECO:0000313" key="7">
    <source>
        <dbReference type="EMBL" id="KAF9737337.1"/>
    </source>
</evidence>
<comment type="caution">
    <text evidence="7">The sequence shown here is derived from an EMBL/GenBank/DDBJ whole genome shotgun (WGS) entry which is preliminary data.</text>
</comment>
<organism evidence="7 8">
    <name type="scientific">Paraphaeosphaeria minitans</name>
    <dbReference type="NCBI Taxonomy" id="565426"/>
    <lineage>
        <taxon>Eukaryota</taxon>
        <taxon>Fungi</taxon>
        <taxon>Dikarya</taxon>
        <taxon>Ascomycota</taxon>
        <taxon>Pezizomycotina</taxon>
        <taxon>Dothideomycetes</taxon>
        <taxon>Pleosporomycetidae</taxon>
        <taxon>Pleosporales</taxon>
        <taxon>Massarineae</taxon>
        <taxon>Didymosphaeriaceae</taxon>
        <taxon>Paraphaeosphaeria</taxon>
    </lineage>
</organism>
<feature type="domain" description="ATP-dependent DNA ligase family profile" evidence="6">
    <location>
        <begin position="398"/>
        <end position="543"/>
    </location>
</feature>
<feature type="region of interest" description="Disordered" evidence="5">
    <location>
        <begin position="694"/>
        <end position="821"/>
    </location>
</feature>
<dbReference type="OrthoDB" id="2160351at2759"/>
<feature type="compositionally biased region" description="Polar residues" evidence="5">
    <location>
        <begin position="791"/>
        <end position="809"/>
    </location>
</feature>
<keyword evidence="8" id="KW-1185">Reference proteome</keyword>
<dbReference type="Proteomes" id="UP000756921">
    <property type="component" value="Unassembled WGS sequence"/>
</dbReference>
<comment type="similarity">
    <text evidence="1">Belongs to the ATP-dependent DNA ligase family.</text>
</comment>
<dbReference type="Pfam" id="PF01068">
    <property type="entry name" value="DNA_ligase_A_M"/>
    <property type="match status" value="1"/>
</dbReference>